<dbReference type="GO" id="GO:0071949">
    <property type="term" value="F:FAD binding"/>
    <property type="evidence" value="ECO:0007669"/>
    <property type="project" value="TreeGrafter"/>
</dbReference>
<dbReference type="InterPro" id="IPR036155">
    <property type="entry name" value="Crypto/Photolyase_N_sf"/>
</dbReference>
<evidence type="ECO:0000313" key="7">
    <source>
        <dbReference type="Proteomes" id="UP000304947"/>
    </source>
</evidence>
<accession>A0A4T0B724</accession>
<dbReference type="SUPFAM" id="SSF48173">
    <property type="entry name" value="Cryptochrome/photolyase FAD-binding domain"/>
    <property type="match status" value="1"/>
</dbReference>
<evidence type="ECO:0000256" key="2">
    <source>
        <dbReference type="ARBA" id="ARBA00022630"/>
    </source>
</evidence>
<evidence type="ECO:0000256" key="1">
    <source>
        <dbReference type="ARBA" id="ARBA00005862"/>
    </source>
</evidence>
<evidence type="ECO:0000256" key="4">
    <source>
        <dbReference type="PIRSR" id="PIRSR602081-1"/>
    </source>
</evidence>
<feature type="binding site" evidence="4">
    <location>
        <position position="349"/>
    </location>
    <ligand>
        <name>FAD</name>
        <dbReference type="ChEBI" id="CHEBI:57692"/>
    </ligand>
</feature>
<keyword evidence="2 4" id="KW-0285">Flavoprotein</keyword>
<comment type="caution">
    <text evidence="6">The sequence shown here is derived from an EMBL/GenBank/DDBJ whole genome shotgun (WGS) entry which is preliminary data.</text>
</comment>
<dbReference type="GO" id="GO:0043153">
    <property type="term" value="P:entrainment of circadian clock by photoperiod"/>
    <property type="evidence" value="ECO:0007669"/>
    <property type="project" value="TreeGrafter"/>
</dbReference>
<evidence type="ECO:0000313" key="6">
    <source>
        <dbReference type="EMBL" id="TIA27315.1"/>
    </source>
</evidence>
<dbReference type="PANTHER" id="PTHR11455">
    <property type="entry name" value="CRYPTOCHROME"/>
    <property type="match status" value="1"/>
</dbReference>
<dbReference type="GO" id="GO:0005737">
    <property type="term" value="C:cytoplasm"/>
    <property type="evidence" value="ECO:0007669"/>
    <property type="project" value="TreeGrafter"/>
</dbReference>
<dbReference type="Gene3D" id="1.25.40.80">
    <property type="match status" value="1"/>
</dbReference>
<dbReference type="GO" id="GO:0003677">
    <property type="term" value="F:DNA binding"/>
    <property type="evidence" value="ECO:0007669"/>
    <property type="project" value="TreeGrafter"/>
</dbReference>
<feature type="binding site" evidence="4">
    <location>
        <begin position="361"/>
        <end position="365"/>
    </location>
    <ligand>
        <name>FAD</name>
        <dbReference type="ChEBI" id="CHEBI:57692"/>
    </ligand>
</feature>
<keyword evidence="6" id="KW-0456">Lyase</keyword>
<comment type="similarity">
    <text evidence="1">Belongs to the DNA photolyase class-1 family.</text>
</comment>
<comment type="cofactor">
    <cofactor evidence="4">
        <name>FAD</name>
        <dbReference type="ChEBI" id="CHEBI:57692"/>
    </cofactor>
    <text evidence="4">Binds 1 FAD per subunit.</text>
</comment>
<reference evidence="6 7" key="1">
    <citation type="submission" date="2018-10" db="EMBL/GenBank/DDBJ databases">
        <title>Fifty Aureobasidium pullulans genomes reveal a recombining polyextremotolerant generalist.</title>
        <authorList>
            <person name="Gostincar C."/>
            <person name="Turk M."/>
            <person name="Zajc J."/>
            <person name="Gunde-Cimerman N."/>
        </authorList>
    </citation>
    <scope>NUCLEOTIDE SEQUENCE [LARGE SCALE GENOMIC DNA]</scope>
    <source>
        <strain evidence="6 7">EXF-3380</strain>
    </source>
</reference>
<dbReference type="PRINTS" id="PR00147">
    <property type="entry name" value="DNAPHOTLYASE"/>
</dbReference>
<dbReference type="PROSITE" id="PS51645">
    <property type="entry name" value="PHR_CRY_ALPHA_BETA"/>
    <property type="match status" value="1"/>
</dbReference>
<feature type="binding site" evidence="4">
    <location>
        <begin position="502"/>
        <end position="504"/>
    </location>
    <ligand>
        <name>FAD</name>
        <dbReference type="ChEBI" id="CHEBI:57692"/>
    </ligand>
</feature>
<dbReference type="Proteomes" id="UP000304947">
    <property type="component" value="Unassembled WGS sequence"/>
</dbReference>
<dbReference type="InterPro" id="IPR006050">
    <property type="entry name" value="DNA_photolyase_N"/>
</dbReference>
<dbReference type="Pfam" id="PF00875">
    <property type="entry name" value="DNA_photolyase"/>
    <property type="match status" value="1"/>
</dbReference>
<evidence type="ECO:0000256" key="3">
    <source>
        <dbReference type="ARBA" id="ARBA00022827"/>
    </source>
</evidence>
<feature type="binding site" evidence="4">
    <location>
        <begin position="404"/>
        <end position="411"/>
    </location>
    <ligand>
        <name>FAD</name>
        <dbReference type="ChEBI" id="CHEBI:57692"/>
    </ligand>
</feature>
<organism evidence="6 7">
    <name type="scientific">Aureobasidium pullulans</name>
    <name type="common">Black yeast</name>
    <name type="synonym">Pullularia pullulans</name>
    <dbReference type="NCBI Taxonomy" id="5580"/>
    <lineage>
        <taxon>Eukaryota</taxon>
        <taxon>Fungi</taxon>
        <taxon>Dikarya</taxon>
        <taxon>Ascomycota</taxon>
        <taxon>Pezizomycotina</taxon>
        <taxon>Dothideomycetes</taxon>
        <taxon>Dothideomycetidae</taxon>
        <taxon>Dothideales</taxon>
        <taxon>Saccotheciaceae</taxon>
        <taxon>Aureobasidium</taxon>
    </lineage>
</organism>
<dbReference type="InterPro" id="IPR002081">
    <property type="entry name" value="Cryptochrome/DNA_photolyase_1"/>
</dbReference>
<gene>
    <name evidence="6" type="ORF">D6C83_07844</name>
</gene>
<dbReference type="GO" id="GO:0003904">
    <property type="term" value="F:deoxyribodipyrimidine photo-lyase activity"/>
    <property type="evidence" value="ECO:0007669"/>
    <property type="project" value="TreeGrafter"/>
</dbReference>
<dbReference type="Gene3D" id="1.10.579.10">
    <property type="entry name" value="DNA Cyclobutane Dipyrimidine Photolyase, subunit A, domain 3"/>
    <property type="match status" value="1"/>
</dbReference>
<dbReference type="GO" id="GO:0005634">
    <property type="term" value="C:nucleus"/>
    <property type="evidence" value="ECO:0007669"/>
    <property type="project" value="TreeGrafter"/>
</dbReference>
<dbReference type="GO" id="GO:0032922">
    <property type="term" value="P:circadian regulation of gene expression"/>
    <property type="evidence" value="ECO:0007669"/>
    <property type="project" value="TreeGrafter"/>
</dbReference>
<evidence type="ECO:0000259" key="5">
    <source>
        <dbReference type="PROSITE" id="PS51645"/>
    </source>
</evidence>
<dbReference type="PANTHER" id="PTHR11455:SF18">
    <property type="entry name" value="SI:CH1073-390K14.1"/>
    <property type="match status" value="1"/>
</dbReference>
<feature type="domain" description="Photolyase/cryptochrome alpha/beta" evidence="5">
    <location>
        <begin position="107"/>
        <end position="245"/>
    </location>
</feature>
<dbReference type="SUPFAM" id="SSF52425">
    <property type="entry name" value="Cryptochrome/photolyase, N-terminal domain"/>
    <property type="match status" value="1"/>
</dbReference>
<sequence>MTSKTLLRMNGFPATNNCICLSRCYSSYLARSRPSFLPTTQFTRIIAASMSKRSQPHDAHPSDHSAIYHEDLKHPSVKRAKEIDENSPFEQLKEILAEQKTDHSVRNVLHWFRSKDVRADDNRALHAASQKAKGGDGSLITMYLHSPKDLEWHGTSPARSDFLLESLSLLQKQLHQKNIPMAIVTAEERAEKSDRVLQFFKDNDISHVFGNFEYEVDEIRRDIKVAHRIQDEKDVSFELLHDQTVLEPGLLRTGAGTPMKVFTPYHKAWLVETKKNPEHLDLVAPPEPNDKSAAEKLKKLFDSKLPSLPENKDFINDEERKRIRGLWPAGHSAGMDRLEHFLNEKVSSYATHRSEPARDPSSRLSAYISAGVISVREALAAAKKHNKNKHFDAGDSGIASWVREIVFREFYRQILVAIPHNAMNLPQNLKFDNVHWEEDEEGWEKWCQGKTGVPWVDAGMRQLNTEAYMHNRLRMNTASYLTANLLIDYRRGERYFATHLIDWDLSNNTQGWEPSYTVFNPIAQAEKCDKEGEYIRKWVPELKDLKGKDIFDPYGRLSNEEFKKLGYPEPHVDFAKSKKRATERFKKDLAEAEV</sequence>
<dbReference type="InterPro" id="IPR005101">
    <property type="entry name" value="Cryptochr/Photolyase_FAD-bd"/>
</dbReference>
<keyword evidence="3 4" id="KW-0274">FAD</keyword>
<dbReference type="EMBL" id="QZBU01003565">
    <property type="protein sequence ID" value="TIA27315.1"/>
    <property type="molecule type" value="Genomic_DNA"/>
</dbReference>
<protein>
    <submittedName>
        <fullName evidence="6">Cryptochrome/photolyase FAD-binding domain-containing protein</fullName>
    </submittedName>
</protein>
<dbReference type="Pfam" id="PF03441">
    <property type="entry name" value="FAD_binding_7"/>
    <property type="match status" value="1"/>
</dbReference>
<name>A0A4T0B724_AURPU</name>
<proteinExistence type="inferred from homology"/>
<dbReference type="InterPro" id="IPR014729">
    <property type="entry name" value="Rossmann-like_a/b/a_fold"/>
</dbReference>
<feature type="binding site" evidence="4">
    <location>
        <position position="401"/>
    </location>
    <ligand>
        <name>FAD</name>
        <dbReference type="ChEBI" id="CHEBI:57692"/>
    </ligand>
</feature>
<dbReference type="InterPro" id="IPR036134">
    <property type="entry name" value="Crypto/Photolyase_FAD-like_sf"/>
</dbReference>
<dbReference type="AlphaFoldDB" id="A0A4T0B724"/>
<dbReference type="Gene3D" id="3.40.50.620">
    <property type="entry name" value="HUPs"/>
    <property type="match status" value="1"/>
</dbReference>